<gene>
    <name evidence="1" type="ORF">GGX14DRAFT_394888</name>
</gene>
<evidence type="ECO:0000313" key="1">
    <source>
        <dbReference type="EMBL" id="KAJ7210091.1"/>
    </source>
</evidence>
<organism evidence="1 2">
    <name type="scientific">Mycena pura</name>
    <dbReference type="NCBI Taxonomy" id="153505"/>
    <lineage>
        <taxon>Eukaryota</taxon>
        <taxon>Fungi</taxon>
        <taxon>Dikarya</taxon>
        <taxon>Basidiomycota</taxon>
        <taxon>Agaricomycotina</taxon>
        <taxon>Agaricomycetes</taxon>
        <taxon>Agaricomycetidae</taxon>
        <taxon>Agaricales</taxon>
        <taxon>Marasmiineae</taxon>
        <taxon>Mycenaceae</taxon>
        <taxon>Mycena</taxon>
    </lineage>
</organism>
<reference evidence="1" key="1">
    <citation type="submission" date="2023-03" db="EMBL/GenBank/DDBJ databases">
        <title>Massive genome expansion in bonnet fungi (Mycena s.s.) driven by repeated elements and novel gene families across ecological guilds.</title>
        <authorList>
            <consortium name="Lawrence Berkeley National Laboratory"/>
            <person name="Harder C.B."/>
            <person name="Miyauchi S."/>
            <person name="Viragh M."/>
            <person name="Kuo A."/>
            <person name="Thoen E."/>
            <person name="Andreopoulos B."/>
            <person name="Lu D."/>
            <person name="Skrede I."/>
            <person name="Drula E."/>
            <person name="Henrissat B."/>
            <person name="Morin E."/>
            <person name="Kohler A."/>
            <person name="Barry K."/>
            <person name="LaButti K."/>
            <person name="Morin E."/>
            <person name="Salamov A."/>
            <person name="Lipzen A."/>
            <person name="Mereny Z."/>
            <person name="Hegedus B."/>
            <person name="Baldrian P."/>
            <person name="Stursova M."/>
            <person name="Weitz H."/>
            <person name="Taylor A."/>
            <person name="Grigoriev I.V."/>
            <person name="Nagy L.G."/>
            <person name="Martin F."/>
            <person name="Kauserud H."/>
        </authorList>
    </citation>
    <scope>NUCLEOTIDE SEQUENCE</scope>
    <source>
        <strain evidence="1">9144</strain>
    </source>
</reference>
<comment type="caution">
    <text evidence="1">The sequence shown here is derived from an EMBL/GenBank/DDBJ whole genome shotgun (WGS) entry which is preliminary data.</text>
</comment>
<name>A0AAD6YF71_9AGAR</name>
<evidence type="ECO:0000313" key="2">
    <source>
        <dbReference type="Proteomes" id="UP001219525"/>
    </source>
</evidence>
<accession>A0AAD6YF71</accession>
<protein>
    <submittedName>
        <fullName evidence="1">Uncharacterized protein</fullName>
    </submittedName>
</protein>
<dbReference type="Proteomes" id="UP001219525">
    <property type="component" value="Unassembled WGS sequence"/>
</dbReference>
<proteinExistence type="predicted"/>
<dbReference type="EMBL" id="JARJCW010000029">
    <property type="protein sequence ID" value="KAJ7210091.1"/>
    <property type="molecule type" value="Genomic_DNA"/>
</dbReference>
<dbReference type="AlphaFoldDB" id="A0AAD6YF71"/>
<sequence>MLCHGVKRNRVMGDEIIGISAGWSQRNSAPPTRFSFLATVLSHYHHQASAASLWRLCTAAGAYRSCAAIIGRCALIAVVDSAAAAAYNRPARGSTAGRPGVDPLLCCNQMQSDLARADAHANFFKLSDPDCRYQLRIHAALPQCGAKRATCQLTPVSHYKELIKLTAKIFSRFRPTQDVDGGNYHHGITTTTTTTTASHQIPRKRLDGSGKAVEQYLCLIESAGRRWAAKTCNEDIYSDGPVSIRIYSKYILAHCILPACHGAATLV</sequence>
<keyword evidence="2" id="KW-1185">Reference proteome</keyword>